<gene>
    <name evidence="2" type="ORF">PGT21_033741</name>
</gene>
<proteinExistence type="predicted"/>
<sequence>MSFHTSRSNSSDQTDRSDLPSSLDSNPPPHRVRSINPRALESVQNRLRSMGSHYRLSEDLIQWAQTLLDMPEEERWLMSILISLNSQIPPVPSVQPAAETAVSTGNTNTEMFHNSLRTFIRTQIRQILLRPDLQSYVPHKAKKDHVDMSPHGILMGILQQESDGFKQMYLPKDFHKDALYKRALDKLIADILKGEKSNLATMLRIGFGPEDPAIPPPKLPEIIGNVYVAMDPRFANKPITDIHKDSRITIA</sequence>
<feature type="region of interest" description="Disordered" evidence="1">
    <location>
        <begin position="1"/>
        <end position="36"/>
    </location>
</feature>
<name>A0A5B0M0F9_PUCGR</name>
<comment type="caution">
    <text evidence="2">The sequence shown here is derived from an EMBL/GenBank/DDBJ whole genome shotgun (WGS) entry which is preliminary data.</text>
</comment>
<dbReference type="AlphaFoldDB" id="A0A5B0M0F9"/>
<protein>
    <submittedName>
        <fullName evidence="2">Uncharacterized protein</fullName>
    </submittedName>
</protein>
<evidence type="ECO:0000313" key="2">
    <source>
        <dbReference type="EMBL" id="KAA1069816.1"/>
    </source>
</evidence>
<keyword evidence="3" id="KW-1185">Reference proteome</keyword>
<feature type="compositionally biased region" description="Polar residues" evidence="1">
    <location>
        <begin position="1"/>
        <end position="12"/>
    </location>
</feature>
<dbReference type="OrthoDB" id="10410925at2759"/>
<organism evidence="2 3">
    <name type="scientific">Puccinia graminis f. sp. tritici</name>
    <dbReference type="NCBI Taxonomy" id="56615"/>
    <lineage>
        <taxon>Eukaryota</taxon>
        <taxon>Fungi</taxon>
        <taxon>Dikarya</taxon>
        <taxon>Basidiomycota</taxon>
        <taxon>Pucciniomycotina</taxon>
        <taxon>Pucciniomycetes</taxon>
        <taxon>Pucciniales</taxon>
        <taxon>Pucciniaceae</taxon>
        <taxon>Puccinia</taxon>
    </lineage>
</organism>
<reference evidence="2 3" key="1">
    <citation type="submission" date="2019-05" db="EMBL/GenBank/DDBJ databases">
        <title>Emergence of the Ug99 lineage of the wheat stem rust pathogen through somatic hybridization.</title>
        <authorList>
            <person name="Li F."/>
            <person name="Upadhyaya N.M."/>
            <person name="Sperschneider J."/>
            <person name="Matny O."/>
            <person name="Nguyen-Phuc H."/>
            <person name="Mago R."/>
            <person name="Raley C."/>
            <person name="Miller M.E."/>
            <person name="Silverstein K.A.T."/>
            <person name="Henningsen E."/>
            <person name="Hirsch C.D."/>
            <person name="Visser B."/>
            <person name="Pretorius Z.A."/>
            <person name="Steffenson B.J."/>
            <person name="Schwessinger B."/>
            <person name="Dodds P.N."/>
            <person name="Figueroa M."/>
        </authorList>
    </citation>
    <scope>NUCLEOTIDE SEQUENCE [LARGE SCALE GENOMIC DNA]</scope>
    <source>
        <strain evidence="2">21-0</strain>
    </source>
</reference>
<evidence type="ECO:0000313" key="3">
    <source>
        <dbReference type="Proteomes" id="UP000324748"/>
    </source>
</evidence>
<dbReference type="Proteomes" id="UP000324748">
    <property type="component" value="Unassembled WGS sequence"/>
</dbReference>
<accession>A0A5B0M0F9</accession>
<dbReference type="EMBL" id="VSWC01000183">
    <property type="protein sequence ID" value="KAA1069816.1"/>
    <property type="molecule type" value="Genomic_DNA"/>
</dbReference>
<evidence type="ECO:0000256" key="1">
    <source>
        <dbReference type="SAM" id="MobiDB-lite"/>
    </source>
</evidence>